<evidence type="ECO:0000256" key="7">
    <source>
        <dbReference type="ARBA" id="ARBA00023128"/>
    </source>
</evidence>
<dbReference type="PANTHER" id="PTHR24089">
    <property type="entry name" value="SOLUTE CARRIER FAMILY 25"/>
    <property type="match status" value="1"/>
</dbReference>
<keyword evidence="6" id="KW-0999">Mitochondrion inner membrane</keyword>
<dbReference type="PRINTS" id="PR00928">
    <property type="entry name" value="GRAVESDC"/>
</dbReference>
<evidence type="ECO:0008006" key="13">
    <source>
        <dbReference type="Google" id="ProtNLM"/>
    </source>
</evidence>
<evidence type="ECO:0000313" key="12">
    <source>
        <dbReference type="EMBL" id="CAD8468126.1"/>
    </source>
</evidence>
<feature type="repeat" description="Solcar" evidence="9">
    <location>
        <begin position="144"/>
        <end position="233"/>
    </location>
</feature>
<sequence>METSAAASSSVSGLSHSQHVEPVIPGSAKSHRYRPDLLQDPEKAKDSTVVDVSKRLVAGGIAGAWAKTAIAPLDRTKIIFQTSEKKFCARNVVIEMAEIVRREGLNGLWRGNCATVMRVFPYAGIQFAAFDVYKHFLSNDPDSMSALQRLLAGSAAGATAVAVTYPLDLIRARLAVRRTWEGSMARQIWWQAITGGYDKITIKQLYRGLSPTLLGILPYAGIAFLTRDTLNHLASKHFHTTPLETPLQAKMFAGAVAGLVAQSSTYPLDLVRRRMQTEGFVETGLDHIKTSHGRIATPYFKSISFTLQYIYKQDGMKGLFKGLSMNWIKGPVAFMISFTVFDYMKIYFRIDR</sequence>
<evidence type="ECO:0000256" key="10">
    <source>
        <dbReference type="RuleBase" id="RU000488"/>
    </source>
</evidence>
<dbReference type="PRINTS" id="PR00926">
    <property type="entry name" value="MITOCARRIER"/>
</dbReference>
<proteinExistence type="inferred from homology"/>
<protein>
    <recommendedName>
        <fullName evidence="13">Mitochondrial carrier protein</fullName>
    </recommendedName>
</protein>
<comment type="similarity">
    <text evidence="2 10">Belongs to the mitochondrial carrier (TC 2.A.29) family.</text>
</comment>
<feature type="repeat" description="Solcar" evidence="9">
    <location>
        <begin position="50"/>
        <end position="136"/>
    </location>
</feature>
<evidence type="ECO:0000256" key="4">
    <source>
        <dbReference type="ARBA" id="ARBA00022692"/>
    </source>
</evidence>
<reference evidence="12" key="1">
    <citation type="submission" date="2021-01" db="EMBL/GenBank/DDBJ databases">
        <authorList>
            <person name="Corre E."/>
            <person name="Pelletier E."/>
            <person name="Niang G."/>
            <person name="Scheremetjew M."/>
            <person name="Finn R."/>
            <person name="Kale V."/>
            <person name="Holt S."/>
            <person name="Cochrane G."/>
            <person name="Meng A."/>
            <person name="Brown T."/>
            <person name="Cohen L."/>
        </authorList>
    </citation>
    <scope>NUCLEOTIDE SEQUENCE</scope>
    <source>
        <strain evidence="12">CCMP325</strain>
    </source>
</reference>
<name>A0A7S0H676_9CRYP</name>
<dbReference type="Gene3D" id="1.50.40.10">
    <property type="entry name" value="Mitochondrial carrier domain"/>
    <property type="match status" value="1"/>
</dbReference>
<dbReference type="AlphaFoldDB" id="A0A7S0H676"/>
<dbReference type="EMBL" id="HBEO01002437">
    <property type="protein sequence ID" value="CAD8468126.1"/>
    <property type="molecule type" value="Transcribed_RNA"/>
</dbReference>
<accession>A0A7S0H676</accession>
<comment type="subcellular location">
    <subcellularLocation>
        <location evidence="1">Mitochondrion inner membrane</location>
        <topology evidence="1">Multi-pass membrane protein</topology>
    </subcellularLocation>
</comment>
<evidence type="ECO:0000256" key="2">
    <source>
        <dbReference type="ARBA" id="ARBA00006375"/>
    </source>
</evidence>
<evidence type="ECO:0000256" key="8">
    <source>
        <dbReference type="ARBA" id="ARBA00023136"/>
    </source>
</evidence>
<dbReference type="GO" id="GO:0055085">
    <property type="term" value="P:transmembrane transport"/>
    <property type="evidence" value="ECO:0007669"/>
    <property type="project" value="InterPro"/>
</dbReference>
<keyword evidence="3 10" id="KW-0813">Transport</keyword>
<dbReference type="PROSITE" id="PS50920">
    <property type="entry name" value="SOLCAR"/>
    <property type="match status" value="3"/>
</dbReference>
<gene>
    <name evidence="12" type="ORF">HPHI1048_LOCUS1752</name>
</gene>
<feature type="compositionally biased region" description="Low complexity" evidence="11">
    <location>
        <begin position="1"/>
        <end position="17"/>
    </location>
</feature>
<keyword evidence="7" id="KW-0496">Mitochondrion</keyword>
<evidence type="ECO:0000256" key="1">
    <source>
        <dbReference type="ARBA" id="ARBA00004448"/>
    </source>
</evidence>
<dbReference type="InterPro" id="IPR002167">
    <property type="entry name" value="GDC-like"/>
</dbReference>
<dbReference type="InterPro" id="IPR002067">
    <property type="entry name" value="MCP"/>
</dbReference>
<feature type="repeat" description="Solcar" evidence="9">
    <location>
        <begin position="245"/>
        <end position="347"/>
    </location>
</feature>
<dbReference type="GO" id="GO:0005743">
    <property type="term" value="C:mitochondrial inner membrane"/>
    <property type="evidence" value="ECO:0007669"/>
    <property type="project" value="UniProtKB-SubCell"/>
</dbReference>
<evidence type="ECO:0000256" key="6">
    <source>
        <dbReference type="ARBA" id="ARBA00022792"/>
    </source>
</evidence>
<keyword evidence="5" id="KW-0677">Repeat</keyword>
<dbReference type="Pfam" id="PF00153">
    <property type="entry name" value="Mito_carr"/>
    <property type="match status" value="3"/>
</dbReference>
<evidence type="ECO:0000256" key="3">
    <source>
        <dbReference type="ARBA" id="ARBA00022448"/>
    </source>
</evidence>
<evidence type="ECO:0000256" key="11">
    <source>
        <dbReference type="SAM" id="MobiDB-lite"/>
    </source>
</evidence>
<keyword evidence="8 9" id="KW-0472">Membrane</keyword>
<evidence type="ECO:0000256" key="5">
    <source>
        <dbReference type="ARBA" id="ARBA00022737"/>
    </source>
</evidence>
<dbReference type="InterPro" id="IPR018108">
    <property type="entry name" value="MCP_transmembrane"/>
</dbReference>
<dbReference type="SUPFAM" id="SSF103506">
    <property type="entry name" value="Mitochondrial carrier"/>
    <property type="match status" value="1"/>
</dbReference>
<feature type="region of interest" description="Disordered" evidence="11">
    <location>
        <begin position="1"/>
        <end position="32"/>
    </location>
</feature>
<keyword evidence="4 9" id="KW-0812">Transmembrane</keyword>
<dbReference type="InterPro" id="IPR023395">
    <property type="entry name" value="MCP_dom_sf"/>
</dbReference>
<evidence type="ECO:0000256" key="9">
    <source>
        <dbReference type="PROSITE-ProRule" id="PRU00282"/>
    </source>
</evidence>
<organism evidence="12">
    <name type="scientific">Hanusia phi</name>
    <dbReference type="NCBI Taxonomy" id="3032"/>
    <lineage>
        <taxon>Eukaryota</taxon>
        <taxon>Cryptophyceae</taxon>
        <taxon>Pyrenomonadales</taxon>
        <taxon>Geminigeraceae</taxon>
        <taxon>Hanusia</taxon>
    </lineage>
</organism>